<feature type="domain" description="Photolyase/cryptochrome alpha/beta" evidence="11">
    <location>
        <begin position="1"/>
        <end position="127"/>
    </location>
</feature>
<keyword evidence="6 10" id="KW-0157">Chromophore</keyword>
<dbReference type="InterPro" id="IPR005101">
    <property type="entry name" value="Cryptochr/Photolyase_FAD-bd"/>
</dbReference>
<feature type="site" description="Electron transfer via tryptophanyl radical" evidence="9">
    <location>
        <position position="356"/>
    </location>
</feature>
<comment type="catalytic activity">
    <reaction evidence="7">
        <text>cyclobutadipyrimidine (in DNA) = 2 pyrimidine residues (in DNA).</text>
        <dbReference type="EC" id="4.1.99.3"/>
    </reaction>
</comment>
<dbReference type="PROSITE" id="PS51645">
    <property type="entry name" value="PHR_CRY_ALPHA_BETA"/>
    <property type="match status" value="1"/>
</dbReference>
<evidence type="ECO:0000256" key="10">
    <source>
        <dbReference type="RuleBase" id="RU004182"/>
    </source>
</evidence>
<dbReference type="GO" id="GO:0000719">
    <property type="term" value="P:photoreactive repair"/>
    <property type="evidence" value="ECO:0007669"/>
    <property type="project" value="UniProtKB-ARBA"/>
</dbReference>
<evidence type="ECO:0000259" key="11">
    <source>
        <dbReference type="PROSITE" id="PS51645"/>
    </source>
</evidence>
<dbReference type="Pfam" id="PF03441">
    <property type="entry name" value="FAD_binding_7"/>
    <property type="match status" value="1"/>
</dbReference>
<reference evidence="12 13" key="1">
    <citation type="submission" date="2016-11" db="EMBL/GenBank/DDBJ databases">
        <authorList>
            <person name="Jaros S."/>
            <person name="Januszkiewicz K."/>
            <person name="Wedrychowicz H."/>
        </authorList>
    </citation>
    <scope>NUCLEOTIDE SEQUENCE [LARGE SCALE GENOMIC DNA]</scope>
    <source>
        <strain evidence="12 13">DSM 22153</strain>
    </source>
</reference>
<keyword evidence="5 8" id="KW-0274">FAD</keyword>
<feature type="site" description="Electron transfer via tryptophanyl radical" evidence="9">
    <location>
        <position position="379"/>
    </location>
</feature>
<dbReference type="InterPro" id="IPR036134">
    <property type="entry name" value="Crypto/Photolyase_FAD-like_sf"/>
</dbReference>
<dbReference type="GO" id="GO:0003904">
    <property type="term" value="F:deoxyribodipyrimidine photo-lyase activity"/>
    <property type="evidence" value="ECO:0007669"/>
    <property type="project" value="UniProtKB-EC"/>
</dbReference>
<dbReference type="InterPro" id="IPR036155">
    <property type="entry name" value="Crypto/Photolyase_N_sf"/>
</dbReference>
<evidence type="ECO:0000256" key="9">
    <source>
        <dbReference type="PIRSR" id="PIRSR602081-2"/>
    </source>
</evidence>
<dbReference type="GO" id="GO:0071949">
    <property type="term" value="F:FAD binding"/>
    <property type="evidence" value="ECO:0007669"/>
    <property type="project" value="TreeGrafter"/>
</dbReference>
<dbReference type="SUPFAM" id="SSF52425">
    <property type="entry name" value="Cryptochrome/photolyase, N-terminal domain"/>
    <property type="match status" value="1"/>
</dbReference>
<keyword evidence="13" id="KW-1185">Reference proteome</keyword>
<dbReference type="Proteomes" id="UP000186002">
    <property type="component" value="Unassembled WGS sequence"/>
</dbReference>
<feature type="binding site" evidence="8">
    <location>
        <position position="269"/>
    </location>
    <ligand>
        <name>FAD</name>
        <dbReference type="ChEBI" id="CHEBI:57692"/>
    </ligand>
</feature>
<feature type="binding site" evidence="8">
    <location>
        <position position="219"/>
    </location>
    <ligand>
        <name>FAD</name>
        <dbReference type="ChEBI" id="CHEBI:57692"/>
    </ligand>
</feature>
<dbReference type="Gene3D" id="1.10.579.10">
    <property type="entry name" value="DNA Cyclobutane Dipyrimidine Photolyase, subunit A, domain 3"/>
    <property type="match status" value="1"/>
</dbReference>
<evidence type="ECO:0000256" key="2">
    <source>
        <dbReference type="ARBA" id="ARBA00013149"/>
    </source>
</evidence>
<comment type="cofactor">
    <cofactor evidence="1">
        <name>(6R)-5,10-methylene-5,6,7,8-tetrahydrofolate</name>
        <dbReference type="ChEBI" id="CHEBI:15636"/>
    </cofactor>
</comment>
<accession>A0A1M7CQU3</accession>
<dbReference type="Gene3D" id="1.25.40.80">
    <property type="match status" value="1"/>
</dbReference>
<evidence type="ECO:0000256" key="6">
    <source>
        <dbReference type="ARBA" id="ARBA00022991"/>
    </source>
</evidence>
<dbReference type="GO" id="GO:0043153">
    <property type="term" value="P:entrainment of circadian clock by photoperiod"/>
    <property type="evidence" value="ECO:0007669"/>
    <property type="project" value="TreeGrafter"/>
</dbReference>
<protein>
    <recommendedName>
        <fullName evidence="3">Deoxyribodipyrimidine photo-lyase</fullName>
        <ecNumber evidence="2">4.1.99.3</ecNumber>
    </recommendedName>
</protein>
<dbReference type="Gene3D" id="3.40.50.620">
    <property type="entry name" value="HUPs"/>
    <property type="match status" value="1"/>
</dbReference>
<dbReference type="GO" id="GO:0032922">
    <property type="term" value="P:circadian regulation of gene expression"/>
    <property type="evidence" value="ECO:0007669"/>
    <property type="project" value="TreeGrafter"/>
</dbReference>
<proteinExistence type="inferred from homology"/>
<dbReference type="PROSITE" id="PS00394">
    <property type="entry name" value="DNA_PHOTOLYASES_1_1"/>
    <property type="match status" value="1"/>
</dbReference>
<dbReference type="GO" id="GO:0003677">
    <property type="term" value="F:DNA binding"/>
    <property type="evidence" value="ECO:0007669"/>
    <property type="project" value="TreeGrafter"/>
</dbReference>
<dbReference type="SUPFAM" id="SSF48173">
    <property type="entry name" value="Cryptochrome/photolyase FAD-binding domain"/>
    <property type="match status" value="1"/>
</dbReference>
<dbReference type="FunFam" id="1.10.579.10:FF:000003">
    <property type="entry name" value="Deoxyribodipyrimidine photo-lyase"/>
    <property type="match status" value="1"/>
</dbReference>
<evidence type="ECO:0000313" key="13">
    <source>
        <dbReference type="Proteomes" id="UP000186002"/>
    </source>
</evidence>
<dbReference type="OrthoDB" id="9772484at2"/>
<feature type="site" description="Electron transfer via tryptophanyl radical" evidence="9">
    <location>
        <position position="303"/>
    </location>
</feature>
<dbReference type="PANTHER" id="PTHR11455">
    <property type="entry name" value="CRYPTOCHROME"/>
    <property type="match status" value="1"/>
</dbReference>
<evidence type="ECO:0000256" key="7">
    <source>
        <dbReference type="ARBA" id="ARBA00033999"/>
    </source>
</evidence>
<dbReference type="EC" id="4.1.99.3" evidence="2"/>
<evidence type="ECO:0000256" key="8">
    <source>
        <dbReference type="PIRSR" id="PIRSR602081-1"/>
    </source>
</evidence>
<dbReference type="InterPro" id="IPR018394">
    <property type="entry name" value="DNA_photolyase_1_CS_C"/>
</dbReference>
<name>A0A1M7CQU3_9HYPH</name>
<dbReference type="InterPro" id="IPR014729">
    <property type="entry name" value="Rossmann-like_a/b/a_fold"/>
</dbReference>
<evidence type="ECO:0000256" key="3">
    <source>
        <dbReference type="ARBA" id="ARBA00014046"/>
    </source>
</evidence>
<evidence type="ECO:0000256" key="5">
    <source>
        <dbReference type="ARBA" id="ARBA00022827"/>
    </source>
</evidence>
<dbReference type="InterPro" id="IPR006050">
    <property type="entry name" value="DNA_photolyase_N"/>
</dbReference>
<organism evidence="12 13">
    <name type="scientific">Roseibium suaedae</name>
    <dbReference type="NCBI Taxonomy" id="735517"/>
    <lineage>
        <taxon>Bacteria</taxon>
        <taxon>Pseudomonadati</taxon>
        <taxon>Pseudomonadota</taxon>
        <taxon>Alphaproteobacteria</taxon>
        <taxon>Hyphomicrobiales</taxon>
        <taxon>Stappiaceae</taxon>
        <taxon>Roseibium</taxon>
    </lineage>
</organism>
<dbReference type="InterPro" id="IPR002081">
    <property type="entry name" value="Cryptochrome/DNA_photolyase_1"/>
</dbReference>
<dbReference type="AlphaFoldDB" id="A0A1M7CQU3"/>
<evidence type="ECO:0000313" key="12">
    <source>
        <dbReference type="EMBL" id="SHL69674.1"/>
    </source>
</evidence>
<dbReference type="PRINTS" id="PR00147">
    <property type="entry name" value="DNAPHOTLYASE"/>
</dbReference>
<keyword evidence="12" id="KW-0456">Lyase</keyword>
<dbReference type="EMBL" id="FRBW01000001">
    <property type="protein sequence ID" value="SHL69674.1"/>
    <property type="molecule type" value="Genomic_DNA"/>
</dbReference>
<dbReference type="RefSeq" id="WP_073010136.1">
    <property type="nucleotide sequence ID" value="NZ_FRBW01000001.1"/>
</dbReference>
<gene>
    <name evidence="12" type="ORF">SAMN05444272_1247</name>
</gene>
<dbReference type="PANTHER" id="PTHR11455:SF18">
    <property type="entry name" value="SI:CH1073-390K14.1"/>
    <property type="match status" value="1"/>
</dbReference>
<comment type="similarity">
    <text evidence="10">Belongs to the DNA photolyase family.</text>
</comment>
<evidence type="ECO:0000256" key="1">
    <source>
        <dbReference type="ARBA" id="ARBA00001932"/>
    </source>
</evidence>
<comment type="cofactor">
    <cofactor evidence="8">
        <name>FAD</name>
        <dbReference type="ChEBI" id="CHEBI:57692"/>
    </cofactor>
    <text evidence="8">Binds 1 FAD per subunit.</text>
</comment>
<dbReference type="STRING" id="735517.SAMN05444272_1247"/>
<dbReference type="Pfam" id="PF00875">
    <property type="entry name" value="DNA_photolyase"/>
    <property type="match status" value="1"/>
</dbReference>
<feature type="binding site" evidence="8">
    <location>
        <begin position="369"/>
        <end position="371"/>
    </location>
    <ligand>
        <name>FAD</name>
        <dbReference type="ChEBI" id="CHEBI:57692"/>
    </ligand>
</feature>
<evidence type="ECO:0000256" key="4">
    <source>
        <dbReference type="ARBA" id="ARBA00022630"/>
    </source>
</evidence>
<dbReference type="GO" id="GO:0005737">
    <property type="term" value="C:cytoplasm"/>
    <property type="evidence" value="ECO:0007669"/>
    <property type="project" value="TreeGrafter"/>
</dbReference>
<sequence>MTTLVWFRQDLRLADNPALCEAAAKGKVLPLFILEDAKAVGDTHPLTGASHWWLHHSLAALKKALPGLVLRKGDPRLILPHLVEEMGLEAVYWNRCYEPHAIARDSDIKADLKAKGIEVRSFKAALLHEPFELKTKTGGPYKVYSPFWRAAKEIEVPEALPKPETIEVVSGCGSDDLESFSLLPKRPDWAKGWDVLWSPGEEGASRRLSGFLKDGLTGYGELRNRPDLPNVSRLSPHLHFGEISPRQVWHETLRHLEQAPKDEGDGWKFLSELAWREFSYHLLYHFPKLPEENWKPTFDAYPWRDSAEDLKAWQLGQTGYPIVDAGMRELWQTGWMHNRVRMIVASFLIKHLRLHWHHGEEWFRDTLVDADLANNSASWQWVAGSGADAAPYFRIFNPMTQGGKFDPEGDYVRKWVPELAKLDTAYLHAPFDAPEAALRKAGVELGKTYPKPIVDHTKARQAALDGYEAVKEAGQDG</sequence>
<keyword evidence="4 8" id="KW-0285">Flavoprotein</keyword>